<keyword evidence="1" id="KW-0472">Membrane</keyword>
<proteinExistence type="predicted"/>
<sequence>MNNIDWLTVVPSAMSAIAAVAAAYAAFVALRVSRKANYLSEKSILAAHHSDAACVLSSSIDRLKKETKDLSECSYRLWVDWSREIESKDDRRNGGSNPRPLRHVLTNGSEMLVAHGTLNGKRYRHAQRSMFSIVRDGVSGLDGNEYNGLLQKADGTYGDFESTFGLPPINRKIGEAKAFRWVLYQLARRVNHNDWLEIWKRAWLDDGWIVKYRREFSKVKPVLEEVHDSLKVEKKKVTYSVIPLESNAMLHRKYEMLLSEVEILLDDCSLDSLEIYRDWEYAEDVSQLVLYSMGVANLVGKILDSIYSGSDLDR</sequence>
<dbReference type="EMBL" id="FOEG01000001">
    <property type="protein sequence ID" value="SEO46983.1"/>
    <property type="molecule type" value="Genomic_DNA"/>
</dbReference>
<keyword evidence="1" id="KW-0812">Transmembrane</keyword>
<dbReference type="OrthoDB" id="6401254at2"/>
<evidence type="ECO:0000313" key="2">
    <source>
        <dbReference type="EMBL" id="SEO46983.1"/>
    </source>
</evidence>
<dbReference type="AlphaFoldDB" id="A0A1H8PZM3"/>
<feature type="transmembrane region" description="Helical" evidence="1">
    <location>
        <begin position="6"/>
        <end position="30"/>
    </location>
</feature>
<name>A0A1H8PZM3_9GAMM</name>
<keyword evidence="1" id="KW-1133">Transmembrane helix</keyword>
<evidence type="ECO:0000313" key="3">
    <source>
        <dbReference type="Proteomes" id="UP000199657"/>
    </source>
</evidence>
<protein>
    <submittedName>
        <fullName evidence="2">Uncharacterized protein</fullName>
    </submittedName>
</protein>
<gene>
    <name evidence="2" type="ORF">SAMN04488052_101236</name>
</gene>
<keyword evidence="3" id="KW-1185">Reference proteome</keyword>
<accession>A0A1H8PZM3</accession>
<evidence type="ECO:0000256" key="1">
    <source>
        <dbReference type="SAM" id="Phobius"/>
    </source>
</evidence>
<organism evidence="2 3">
    <name type="scientific">Aquisalimonas asiatica</name>
    <dbReference type="NCBI Taxonomy" id="406100"/>
    <lineage>
        <taxon>Bacteria</taxon>
        <taxon>Pseudomonadati</taxon>
        <taxon>Pseudomonadota</taxon>
        <taxon>Gammaproteobacteria</taxon>
        <taxon>Chromatiales</taxon>
        <taxon>Ectothiorhodospiraceae</taxon>
        <taxon>Aquisalimonas</taxon>
    </lineage>
</organism>
<reference evidence="2 3" key="1">
    <citation type="submission" date="2016-10" db="EMBL/GenBank/DDBJ databases">
        <authorList>
            <person name="de Groot N.N."/>
        </authorList>
    </citation>
    <scope>NUCLEOTIDE SEQUENCE [LARGE SCALE GENOMIC DNA]</scope>
    <source>
        <strain evidence="2 3">CGMCC 1.6291</strain>
    </source>
</reference>
<dbReference type="RefSeq" id="WP_139209109.1">
    <property type="nucleotide sequence ID" value="NZ_FOEG01000001.1"/>
</dbReference>
<dbReference type="Proteomes" id="UP000199657">
    <property type="component" value="Unassembled WGS sequence"/>
</dbReference>